<evidence type="ECO:0000256" key="5">
    <source>
        <dbReference type="ARBA" id="ARBA00048200"/>
    </source>
</evidence>
<keyword evidence="9" id="KW-1185">Reference proteome</keyword>
<dbReference type="PANTHER" id="PTHR10491:SF4">
    <property type="entry name" value="METHIONINE ADENOSYLTRANSFERASE 2 SUBUNIT BETA"/>
    <property type="match status" value="1"/>
</dbReference>
<dbReference type="AlphaFoldDB" id="A0A1U7CXI8"/>
<evidence type="ECO:0000256" key="2">
    <source>
        <dbReference type="ARBA" id="ARBA00010944"/>
    </source>
</evidence>
<dbReference type="RefSeq" id="WP_083713480.1">
    <property type="nucleotide sequence ID" value="NZ_CP019082.1"/>
</dbReference>
<evidence type="ECO:0000313" key="8">
    <source>
        <dbReference type="EMBL" id="APW63599.1"/>
    </source>
</evidence>
<dbReference type="SUPFAM" id="SSF51735">
    <property type="entry name" value="NAD(P)-binding Rossmann-fold domains"/>
    <property type="match status" value="1"/>
</dbReference>
<dbReference type="GO" id="GO:0019305">
    <property type="term" value="P:dTDP-rhamnose biosynthetic process"/>
    <property type="evidence" value="ECO:0007669"/>
    <property type="project" value="UniProtKB-UniPathway"/>
</dbReference>
<dbReference type="Gene3D" id="3.40.50.720">
    <property type="entry name" value="NAD(P)-binding Rossmann-like Domain"/>
    <property type="match status" value="1"/>
</dbReference>
<name>A0A1U7CXI8_9BACT</name>
<dbReference type="InterPro" id="IPR029903">
    <property type="entry name" value="RmlD-like-bd"/>
</dbReference>
<dbReference type="EC" id="1.1.1.133" evidence="3 6"/>
<evidence type="ECO:0000256" key="1">
    <source>
        <dbReference type="ARBA" id="ARBA00004781"/>
    </source>
</evidence>
<dbReference type="InterPro" id="IPR036291">
    <property type="entry name" value="NAD(P)-bd_dom_sf"/>
</dbReference>
<evidence type="ECO:0000259" key="7">
    <source>
        <dbReference type="Pfam" id="PF04321"/>
    </source>
</evidence>
<reference evidence="9" key="1">
    <citation type="submission" date="2016-12" db="EMBL/GenBank/DDBJ databases">
        <title>Comparative genomics of four Isosphaeraceae planctomycetes: a common pool of plasmids and glycoside hydrolase genes.</title>
        <authorList>
            <person name="Ivanova A."/>
        </authorList>
    </citation>
    <scope>NUCLEOTIDE SEQUENCE [LARGE SCALE GENOMIC DNA]</scope>
    <source>
        <strain evidence="9">PX4</strain>
    </source>
</reference>
<evidence type="ECO:0000256" key="3">
    <source>
        <dbReference type="ARBA" id="ARBA00012929"/>
    </source>
</evidence>
<dbReference type="InterPro" id="IPR005913">
    <property type="entry name" value="dTDP_dehydrorham_reduct"/>
</dbReference>
<dbReference type="Pfam" id="PF04321">
    <property type="entry name" value="RmlD_sub_bind"/>
    <property type="match status" value="1"/>
</dbReference>
<keyword evidence="6 8" id="KW-0560">Oxidoreductase</keyword>
<comment type="function">
    <text evidence="6">Catalyzes the reduction of dTDP-6-deoxy-L-lyxo-4-hexulose to yield dTDP-L-rhamnose.</text>
</comment>
<dbReference type="STRING" id="1387353.BSF38_05172"/>
<comment type="similarity">
    <text evidence="2 6">Belongs to the dTDP-4-dehydrorhamnose reductase family.</text>
</comment>
<feature type="domain" description="RmlD-like substrate binding" evidence="7">
    <location>
        <begin position="28"/>
        <end position="307"/>
    </location>
</feature>
<evidence type="ECO:0000256" key="6">
    <source>
        <dbReference type="RuleBase" id="RU364082"/>
    </source>
</evidence>
<dbReference type="EMBL" id="CP019082">
    <property type="protein sequence ID" value="APW63599.1"/>
    <property type="molecule type" value="Genomic_DNA"/>
</dbReference>
<dbReference type="OrthoDB" id="9803892at2"/>
<dbReference type="Proteomes" id="UP000186309">
    <property type="component" value="Chromosome"/>
</dbReference>
<comment type="catalytic activity">
    <reaction evidence="5">
        <text>dTDP-beta-L-rhamnose + NADP(+) = dTDP-4-dehydro-beta-L-rhamnose + NADPH + H(+)</text>
        <dbReference type="Rhea" id="RHEA:21796"/>
        <dbReference type="ChEBI" id="CHEBI:15378"/>
        <dbReference type="ChEBI" id="CHEBI:57510"/>
        <dbReference type="ChEBI" id="CHEBI:57783"/>
        <dbReference type="ChEBI" id="CHEBI:58349"/>
        <dbReference type="ChEBI" id="CHEBI:62830"/>
        <dbReference type="EC" id="1.1.1.133"/>
    </reaction>
</comment>
<accession>A0A1U7CXI8</accession>
<gene>
    <name evidence="8" type="primary">rmlD_2</name>
    <name evidence="8" type="ORF">BSF38_05172</name>
</gene>
<sequence length="330" mass="35732">MSTQFSVARPAVFSAQWDAKAETPLRAVVVGGSGQIGGWLFRYLAERGHQAVGTYSSQAFSDLIALDAADLDAVTALLRAERPDVVFYPAGFTWVDGCERDKARAYAANLEQPLHVARTAADLGARFVYFSTDYVFDGVKGRYSEDAPTNPLSVYGQAKYDAEVALAEVLGDRLLTVRTCWVYGPERQGKNFSYQLIRALEQGKPMICPSDQVSSPSYGPDVARAVLLLVEAGASGLIHVVGPEIMDRVRFARAIARAFDLDESLITATPTAELGQGAPRPLNAGLLIDRLESCKPGLMRSLDAALEDFRAKLGAPELRSWLAPALTTRS</sequence>
<dbReference type="UniPathway" id="UPA00124"/>
<dbReference type="PANTHER" id="PTHR10491">
    <property type="entry name" value="DTDP-4-DEHYDRORHAMNOSE REDUCTASE"/>
    <property type="match status" value="1"/>
</dbReference>
<organism evidence="8 9">
    <name type="scientific">Paludisphaera borealis</name>
    <dbReference type="NCBI Taxonomy" id="1387353"/>
    <lineage>
        <taxon>Bacteria</taxon>
        <taxon>Pseudomonadati</taxon>
        <taxon>Planctomycetota</taxon>
        <taxon>Planctomycetia</taxon>
        <taxon>Isosphaerales</taxon>
        <taxon>Isosphaeraceae</taxon>
        <taxon>Paludisphaera</taxon>
    </lineage>
</organism>
<comment type="pathway">
    <text evidence="1 6">Carbohydrate biosynthesis; dTDP-L-rhamnose biosynthesis.</text>
</comment>
<protein>
    <recommendedName>
        <fullName evidence="4 6">dTDP-4-dehydrorhamnose reductase</fullName>
        <ecNumber evidence="3 6">1.1.1.133</ecNumber>
    </recommendedName>
</protein>
<proteinExistence type="inferred from homology"/>
<dbReference type="KEGG" id="pbor:BSF38_05172"/>
<dbReference type="CDD" id="cd05254">
    <property type="entry name" value="dTDP_HR_like_SDR_e"/>
    <property type="match status" value="1"/>
</dbReference>
<keyword evidence="6" id="KW-0521">NADP</keyword>
<dbReference type="GO" id="GO:0008831">
    <property type="term" value="F:dTDP-4-dehydrorhamnose reductase activity"/>
    <property type="evidence" value="ECO:0007669"/>
    <property type="project" value="UniProtKB-EC"/>
</dbReference>
<evidence type="ECO:0000313" key="9">
    <source>
        <dbReference type="Proteomes" id="UP000186309"/>
    </source>
</evidence>
<evidence type="ECO:0000256" key="4">
    <source>
        <dbReference type="ARBA" id="ARBA00017099"/>
    </source>
</evidence>